<evidence type="ECO:0000313" key="2">
    <source>
        <dbReference type="Proteomes" id="UP000509513"/>
    </source>
</evidence>
<gene>
    <name evidence="1" type="ORF">ACBT_1448</name>
</gene>
<dbReference type="Proteomes" id="UP000509513">
    <property type="component" value="Chromosome"/>
</dbReference>
<sequence>MIHIFNPILVKYLKFISGTNLANKKIIDLRNSNLQFLQKDETIKLLNFNTEKMNLEIAIFKNDSFVKNSTMVFAHLPKTLKAKLNPKK</sequence>
<reference evidence="1 2" key="1">
    <citation type="submission" date="2020-05" db="EMBL/GenBank/DDBJ databases">
        <title>Complete genome sequencing of Campylobacter and Arcobacter type strains.</title>
        <authorList>
            <person name="Miller W.G."/>
            <person name="Yee E."/>
        </authorList>
    </citation>
    <scope>NUCLEOTIDE SEQUENCE [LARGE SCALE GENOMIC DNA]</scope>
    <source>
        <strain evidence="1 2">LMG 21996</strain>
    </source>
</reference>
<name>A0A7L5JQ23_9BACT</name>
<evidence type="ECO:0000313" key="1">
    <source>
        <dbReference type="EMBL" id="QKJ27354.1"/>
    </source>
</evidence>
<organism evidence="1 2">
    <name type="scientific">Aliarcobacter cibarius</name>
    <dbReference type="NCBI Taxonomy" id="255507"/>
    <lineage>
        <taxon>Bacteria</taxon>
        <taxon>Pseudomonadati</taxon>
        <taxon>Campylobacterota</taxon>
        <taxon>Epsilonproteobacteria</taxon>
        <taxon>Campylobacterales</taxon>
        <taxon>Arcobacteraceae</taxon>
        <taxon>Aliarcobacter</taxon>
    </lineage>
</organism>
<proteinExistence type="predicted"/>
<dbReference type="KEGG" id="acib:ACBT_1448"/>
<accession>A0A7L5JQ23</accession>
<dbReference type="AlphaFoldDB" id="A0A7L5JQ23"/>
<protein>
    <recommendedName>
        <fullName evidence="3">Malate dehydrogenase</fullName>
    </recommendedName>
</protein>
<evidence type="ECO:0008006" key="3">
    <source>
        <dbReference type="Google" id="ProtNLM"/>
    </source>
</evidence>
<dbReference type="EMBL" id="CP054051">
    <property type="protein sequence ID" value="QKJ27354.1"/>
    <property type="molecule type" value="Genomic_DNA"/>
</dbReference>